<evidence type="ECO:0000256" key="1">
    <source>
        <dbReference type="PROSITE-ProRule" id="PRU00042"/>
    </source>
</evidence>
<dbReference type="RefSeq" id="XP_005710560.1">
    <property type="nucleotide sequence ID" value="XM_005710503.1"/>
</dbReference>
<feature type="compositionally biased region" description="Low complexity" evidence="2">
    <location>
        <begin position="89"/>
        <end position="103"/>
    </location>
</feature>
<dbReference type="Proteomes" id="UP000012073">
    <property type="component" value="Unassembled WGS sequence"/>
</dbReference>
<reference evidence="5" key="1">
    <citation type="journal article" date="2013" name="Proc. Natl. Acad. Sci. U.S.A.">
        <title>Genome structure and metabolic features in the red seaweed Chondrus crispus shed light on evolution of the Archaeplastida.</title>
        <authorList>
            <person name="Collen J."/>
            <person name="Porcel B."/>
            <person name="Carre W."/>
            <person name="Ball S.G."/>
            <person name="Chaparro C."/>
            <person name="Tonon T."/>
            <person name="Barbeyron T."/>
            <person name="Michel G."/>
            <person name="Noel B."/>
            <person name="Valentin K."/>
            <person name="Elias M."/>
            <person name="Artiguenave F."/>
            <person name="Arun A."/>
            <person name="Aury J.M."/>
            <person name="Barbosa-Neto J.F."/>
            <person name="Bothwell J.H."/>
            <person name="Bouget F.Y."/>
            <person name="Brillet L."/>
            <person name="Cabello-Hurtado F."/>
            <person name="Capella-Gutierrez S."/>
            <person name="Charrier B."/>
            <person name="Cladiere L."/>
            <person name="Cock J.M."/>
            <person name="Coelho S.M."/>
            <person name="Colleoni C."/>
            <person name="Czjzek M."/>
            <person name="Da Silva C."/>
            <person name="Delage L."/>
            <person name="Denoeud F."/>
            <person name="Deschamps P."/>
            <person name="Dittami S.M."/>
            <person name="Gabaldon T."/>
            <person name="Gachon C.M."/>
            <person name="Groisillier A."/>
            <person name="Herve C."/>
            <person name="Jabbari K."/>
            <person name="Katinka M."/>
            <person name="Kloareg B."/>
            <person name="Kowalczyk N."/>
            <person name="Labadie K."/>
            <person name="Leblanc C."/>
            <person name="Lopez P.J."/>
            <person name="McLachlan D.H."/>
            <person name="Meslet-Cladiere L."/>
            <person name="Moustafa A."/>
            <person name="Nehr Z."/>
            <person name="Nyvall Collen P."/>
            <person name="Panaud O."/>
            <person name="Partensky F."/>
            <person name="Poulain J."/>
            <person name="Rensing S.A."/>
            <person name="Rousvoal S."/>
            <person name="Samson G."/>
            <person name="Symeonidi A."/>
            <person name="Weissenbach J."/>
            <person name="Zambounis A."/>
            <person name="Wincker P."/>
            <person name="Boyen C."/>
        </authorList>
    </citation>
    <scope>NUCLEOTIDE SEQUENCE [LARGE SCALE GENOMIC DNA]</scope>
    <source>
        <strain evidence="5">cv. Stackhouse</strain>
    </source>
</reference>
<keyword evidence="1" id="KW-0863">Zinc-finger</keyword>
<dbReference type="GO" id="GO:0008270">
    <property type="term" value="F:zinc ion binding"/>
    <property type="evidence" value="ECO:0007669"/>
    <property type="project" value="UniProtKB-KW"/>
</dbReference>
<feature type="domain" description="C2H2-type" evidence="3">
    <location>
        <begin position="153"/>
        <end position="181"/>
    </location>
</feature>
<evidence type="ECO:0000313" key="4">
    <source>
        <dbReference type="EMBL" id="CDF40266.1"/>
    </source>
</evidence>
<name>R7QRX7_CHOCR</name>
<dbReference type="GeneID" id="17318281"/>
<keyword evidence="1" id="KW-0479">Metal-binding</keyword>
<keyword evidence="1" id="KW-0862">Zinc</keyword>
<feature type="compositionally biased region" description="Polar residues" evidence="2">
    <location>
        <begin position="30"/>
        <end position="42"/>
    </location>
</feature>
<feature type="compositionally biased region" description="Pro residues" evidence="2">
    <location>
        <begin position="49"/>
        <end position="66"/>
    </location>
</feature>
<evidence type="ECO:0000259" key="3">
    <source>
        <dbReference type="PROSITE" id="PS50157"/>
    </source>
</evidence>
<gene>
    <name evidence="4" type="ORF">CHC_T00000704001</name>
</gene>
<keyword evidence="5" id="KW-1185">Reference proteome</keyword>
<dbReference type="KEGG" id="ccp:CHC_T00000704001"/>
<accession>R7QRX7</accession>
<proteinExistence type="predicted"/>
<dbReference type="EMBL" id="HG002148">
    <property type="protein sequence ID" value="CDF40266.1"/>
    <property type="molecule type" value="Genomic_DNA"/>
</dbReference>
<dbReference type="InterPro" id="IPR013087">
    <property type="entry name" value="Znf_C2H2_type"/>
</dbReference>
<dbReference type="AlphaFoldDB" id="R7QRX7"/>
<dbReference type="PROSITE" id="PS00028">
    <property type="entry name" value="ZINC_FINGER_C2H2_1"/>
    <property type="match status" value="1"/>
</dbReference>
<dbReference type="PROSITE" id="PS50157">
    <property type="entry name" value="ZINC_FINGER_C2H2_2"/>
    <property type="match status" value="1"/>
</dbReference>
<protein>
    <recommendedName>
        <fullName evidence="3">C2H2-type domain-containing protein</fullName>
    </recommendedName>
</protein>
<evidence type="ECO:0000256" key="2">
    <source>
        <dbReference type="SAM" id="MobiDB-lite"/>
    </source>
</evidence>
<dbReference type="Gramene" id="CDF40266">
    <property type="protein sequence ID" value="CDF40266"/>
    <property type="gene ID" value="CHC_T00000704001"/>
</dbReference>
<feature type="region of interest" description="Disordered" evidence="2">
    <location>
        <begin position="1"/>
        <end position="150"/>
    </location>
</feature>
<sequence length="228" mass="25557">MNHDHTHNSFKTFVRRRGIGKQSNDDSRDTQASMPRRTSSQYHENRLPPLLPPTPPGSHTPQPAPLPQRTLPAHGSAAGFNLSADGQRSNRSGGNSSSGRSNRPNAAGSVMASGRIRRTRTGTSAPPSPMRSRRREEVPRTPPLQKPSSKKQYKCEYCDLDFGRKHHKERHVANIHKHVSPPMRRAPSNIHGARICRRNLLDLQGSIAIRDARFLTLSLVCLHLRRYL</sequence>
<organism evidence="4 5">
    <name type="scientific">Chondrus crispus</name>
    <name type="common">Carrageen Irish moss</name>
    <name type="synonym">Polymorpha crispa</name>
    <dbReference type="NCBI Taxonomy" id="2769"/>
    <lineage>
        <taxon>Eukaryota</taxon>
        <taxon>Rhodophyta</taxon>
        <taxon>Florideophyceae</taxon>
        <taxon>Rhodymeniophycidae</taxon>
        <taxon>Gigartinales</taxon>
        <taxon>Gigartinaceae</taxon>
        <taxon>Chondrus</taxon>
    </lineage>
</organism>
<evidence type="ECO:0000313" key="5">
    <source>
        <dbReference type="Proteomes" id="UP000012073"/>
    </source>
</evidence>